<keyword evidence="2" id="KW-1185">Reference proteome</keyword>
<accession>A0ACC2MUW5</accession>
<sequence>MEAGHLHPLLKVWEMFRRIFLEMGFEEMPTSNFVESSFWNSNALFQPQQHRARDSHDIFFLKVPSTTRQLPEDHVERVKRVHESGGYGSQGYGYDWKRVEADKNLLCSHTTAVSSRKITIFFFRRQTFFSHLCLLKGKQNWCSVRWCHSSVSIICFFILPHCQSICVEITFSPKRYFSIDHVFQNEAGDRTHLAEFHQIEVLVCDRGFKLGDLIGVLSDFFARLRKKLLQVSECQSYNSNLRTIRTQSLAWKFSVIMRGFKKWLDVGNSGVFSPEMLLPMRLPEDASVIAWGLSLERPTMILYGIDNIRDLFGPKVDLGLIKTKPICRLGIQ</sequence>
<dbReference type="Proteomes" id="UP001234297">
    <property type="component" value="Chromosome 1"/>
</dbReference>
<comment type="caution">
    <text evidence="1">The sequence shown here is derived from an EMBL/GenBank/DDBJ whole genome shotgun (WGS) entry which is preliminary data.</text>
</comment>
<organism evidence="1 2">
    <name type="scientific">Persea americana</name>
    <name type="common">Avocado</name>
    <dbReference type="NCBI Taxonomy" id="3435"/>
    <lineage>
        <taxon>Eukaryota</taxon>
        <taxon>Viridiplantae</taxon>
        <taxon>Streptophyta</taxon>
        <taxon>Embryophyta</taxon>
        <taxon>Tracheophyta</taxon>
        <taxon>Spermatophyta</taxon>
        <taxon>Magnoliopsida</taxon>
        <taxon>Magnoliidae</taxon>
        <taxon>Laurales</taxon>
        <taxon>Lauraceae</taxon>
        <taxon>Persea</taxon>
    </lineage>
</organism>
<proteinExistence type="predicted"/>
<protein>
    <submittedName>
        <fullName evidence="1">Uncharacterized protein</fullName>
    </submittedName>
</protein>
<evidence type="ECO:0000313" key="1">
    <source>
        <dbReference type="EMBL" id="KAJ8649552.1"/>
    </source>
</evidence>
<dbReference type="EMBL" id="CM056809">
    <property type="protein sequence ID" value="KAJ8649552.1"/>
    <property type="molecule type" value="Genomic_DNA"/>
</dbReference>
<evidence type="ECO:0000313" key="2">
    <source>
        <dbReference type="Proteomes" id="UP001234297"/>
    </source>
</evidence>
<gene>
    <name evidence="1" type="ORF">MRB53_002575</name>
</gene>
<name>A0ACC2MUW5_PERAE</name>
<reference evidence="1 2" key="1">
    <citation type="journal article" date="2022" name="Hortic Res">
        <title>A haplotype resolved chromosomal level avocado genome allows analysis of novel avocado genes.</title>
        <authorList>
            <person name="Nath O."/>
            <person name="Fletcher S.J."/>
            <person name="Hayward A."/>
            <person name="Shaw L.M."/>
            <person name="Masouleh A.K."/>
            <person name="Furtado A."/>
            <person name="Henry R.J."/>
            <person name="Mitter N."/>
        </authorList>
    </citation>
    <scope>NUCLEOTIDE SEQUENCE [LARGE SCALE GENOMIC DNA]</scope>
    <source>
        <strain evidence="2">cv. Hass</strain>
    </source>
</reference>